<name>A0A0G2EZ88_9PEZI</name>
<evidence type="ECO:0000313" key="2">
    <source>
        <dbReference type="EMBL" id="KKY27897.1"/>
    </source>
</evidence>
<feature type="compositionally biased region" description="Low complexity" evidence="1">
    <location>
        <begin position="241"/>
        <end position="259"/>
    </location>
</feature>
<feature type="compositionally biased region" description="Polar residues" evidence="1">
    <location>
        <begin position="277"/>
        <end position="293"/>
    </location>
</feature>
<accession>A0A0G2EZ88</accession>
<sequence length="318" mass="34763">MDPVSILSIASATVNIGVRCGSVIHSLYNVIERFRAAELSILSLIEECSTVQLAWEQIHDWVETELAGQPANRTVLERIQRSLYAGEVVLAALQEDVGAALEVPVKSGFLQRTKVLWKEEALKEHQFRIRGQVAALTLLLQVIHLPRPVEQKHLLTVKARVFDDSDASAYSIVPSIRAGSITSTTTTSTEASQDIRYVPFDFEDSLFTSWVYKRNFRTPLVEQVPSSRLSFSRNRGESSRSGHAQSVVASSSGSSGAPSLYTDSGASSSRLERQPSLAASTLTSDPETTSLASPITPASADTSEQTEKLTKLFEVMVH</sequence>
<protein>
    <submittedName>
        <fullName evidence="2">Putative ankyrin repeat protein</fullName>
    </submittedName>
</protein>
<dbReference type="AlphaFoldDB" id="A0A0G2EZ88"/>
<evidence type="ECO:0000256" key="1">
    <source>
        <dbReference type="SAM" id="MobiDB-lite"/>
    </source>
</evidence>
<reference evidence="2 3" key="1">
    <citation type="submission" date="2015-03" db="EMBL/GenBank/DDBJ databases">
        <authorList>
            <person name="Morales-Cruz A."/>
            <person name="Amrine K.C."/>
            <person name="Cantu D."/>
        </authorList>
    </citation>
    <scope>NUCLEOTIDE SEQUENCE [LARGE SCALE GENOMIC DNA]</scope>
    <source>
        <strain evidence="2">DS831</strain>
    </source>
</reference>
<dbReference type="EMBL" id="LAQI01000017">
    <property type="protein sequence ID" value="KKY27897.1"/>
    <property type="molecule type" value="Genomic_DNA"/>
</dbReference>
<comment type="caution">
    <text evidence="2">The sequence shown here is derived from an EMBL/GenBank/DDBJ whole genome shotgun (WGS) entry which is preliminary data.</text>
</comment>
<reference evidence="2 3" key="2">
    <citation type="submission" date="2015-05" db="EMBL/GenBank/DDBJ databases">
        <title>Distinctive expansion of gene families associated with plant cell wall degradation and secondary metabolism in the genomes of grapevine trunk pathogens.</title>
        <authorList>
            <person name="Lawrence D.P."/>
            <person name="Travadon R."/>
            <person name="Rolshausen P.E."/>
            <person name="Baumgartner K."/>
        </authorList>
    </citation>
    <scope>NUCLEOTIDE SEQUENCE [LARGE SCALE GENOMIC DNA]</scope>
    <source>
        <strain evidence="2">DS831</strain>
    </source>
</reference>
<proteinExistence type="predicted"/>
<organism evidence="2 3">
    <name type="scientific">Diplodia seriata</name>
    <dbReference type="NCBI Taxonomy" id="420778"/>
    <lineage>
        <taxon>Eukaryota</taxon>
        <taxon>Fungi</taxon>
        <taxon>Dikarya</taxon>
        <taxon>Ascomycota</taxon>
        <taxon>Pezizomycotina</taxon>
        <taxon>Dothideomycetes</taxon>
        <taxon>Dothideomycetes incertae sedis</taxon>
        <taxon>Botryosphaeriales</taxon>
        <taxon>Botryosphaeriaceae</taxon>
        <taxon>Diplodia</taxon>
    </lineage>
</organism>
<evidence type="ECO:0000313" key="3">
    <source>
        <dbReference type="Proteomes" id="UP000034182"/>
    </source>
</evidence>
<feature type="region of interest" description="Disordered" evidence="1">
    <location>
        <begin position="227"/>
        <end position="306"/>
    </location>
</feature>
<gene>
    <name evidence="2" type="ORF">UCDDS831_g00610</name>
</gene>
<dbReference type="Proteomes" id="UP000034182">
    <property type="component" value="Unassembled WGS sequence"/>
</dbReference>